<dbReference type="Pfam" id="PF06271">
    <property type="entry name" value="RDD"/>
    <property type="match status" value="1"/>
</dbReference>
<protein>
    <submittedName>
        <fullName evidence="7">RDD family protein</fullName>
    </submittedName>
</protein>
<keyword evidence="3 5" id="KW-1133">Transmembrane helix</keyword>
<keyword evidence="4 5" id="KW-0472">Membrane</keyword>
<keyword evidence="8" id="KW-1185">Reference proteome</keyword>
<evidence type="ECO:0000256" key="3">
    <source>
        <dbReference type="ARBA" id="ARBA00022989"/>
    </source>
</evidence>
<dbReference type="Proteomes" id="UP000218103">
    <property type="component" value="Chromosome 1"/>
</dbReference>
<evidence type="ECO:0000259" key="6">
    <source>
        <dbReference type="Pfam" id="PF06271"/>
    </source>
</evidence>
<gene>
    <name evidence="7" type="ORF">CO711_04670</name>
</gene>
<proteinExistence type="predicted"/>
<evidence type="ECO:0000256" key="1">
    <source>
        <dbReference type="ARBA" id="ARBA00004141"/>
    </source>
</evidence>
<feature type="transmembrane region" description="Helical" evidence="5">
    <location>
        <begin position="123"/>
        <end position="146"/>
    </location>
</feature>
<feature type="transmembrane region" description="Helical" evidence="5">
    <location>
        <begin position="212"/>
        <end position="233"/>
    </location>
</feature>
<feature type="transmembrane region" description="Helical" evidence="5">
    <location>
        <begin position="259"/>
        <end position="278"/>
    </location>
</feature>
<feature type="domain" description="RDD" evidence="6">
    <location>
        <begin position="109"/>
        <end position="245"/>
    </location>
</feature>
<evidence type="ECO:0000313" key="8">
    <source>
        <dbReference type="Proteomes" id="UP000218103"/>
    </source>
</evidence>
<keyword evidence="2 5" id="KW-0812">Transmembrane</keyword>
<evidence type="ECO:0000256" key="5">
    <source>
        <dbReference type="SAM" id="Phobius"/>
    </source>
</evidence>
<feature type="transmembrane region" description="Helical" evidence="5">
    <location>
        <begin position="34"/>
        <end position="56"/>
    </location>
</feature>
<sequence>MRETKWPLRLAVVISVVWAVVAYALSYGDSSFSGAAFAVLGLIPLCVFWGIGWVLAGVFRQRAGRVEAATPIAAPTGPEPAGAIAMTVMKGAPDELAQDWAPSTVASPLAGPWRRFFARTLDLYIWSLVVGFVVGILNARFGWSLLAFADMPSSSQDMLSGILIIPIAIVCDVLVYAAFGNSIGKGLLGVKVQMLDCAPLPARTYAARSVDVWIRGIGLGIPIVALFTELASYRALLGGKRTSWDIKYGCRVSRAPRKFGHYLTALALFLAFIAALGYGRMEEQRQKDTQNLPPVSWQNPLTRQTATILPAGWRLLPQSSNLPPNTWLYADATNQVVVGVGFEAANVGLDEYADALLKGNPTLAVIRNGSVVADDAGQVWTGSGAGVASDSTEAITVRAHVLAANGGFWRVFAAAPASHESDIALEPGVFRAVTRTLTP</sequence>
<reference evidence="8" key="1">
    <citation type="submission" date="2017-09" db="EMBL/GenBank/DDBJ databases">
        <title>FDA dAtabase for Regulatory Grade micrObial Sequences (FDA-ARGOS): Supporting development and validation of Infectious Disease Dx tests.</title>
        <authorList>
            <person name="Minogue T."/>
            <person name="Wolcott M."/>
            <person name="Wasieloski L."/>
            <person name="Aguilar W."/>
            <person name="Moore D."/>
            <person name="Tallon L.J."/>
            <person name="Sadzewicz L."/>
            <person name="Ott S."/>
            <person name="Zhao X."/>
            <person name="Nagaraj S."/>
            <person name="Vavikolanu K."/>
            <person name="Aluvathingal J."/>
            <person name="Nadendla S."/>
            <person name="Sichtig H."/>
        </authorList>
    </citation>
    <scope>NUCLEOTIDE SEQUENCE [LARGE SCALE GENOMIC DNA]</scope>
    <source>
        <strain evidence="8">FDAARGOS_388</strain>
    </source>
</reference>
<evidence type="ECO:0000256" key="4">
    <source>
        <dbReference type="ARBA" id="ARBA00023136"/>
    </source>
</evidence>
<dbReference type="InterPro" id="IPR010432">
    <property type="entry name" value="RDD"/>
</dbReference>
<accession>A0ABN5CV30</accession>
<evidence type="ECO:0000313" key="7">
    <source>
        <dbReference type="EMBL" id="ATF76803.1"/>
    </source>
</evidence>
<feature type="transmembrane region" description="Helical" evidence="5">
    <location>
        <begin position="158"/>
        <end position="179"/>
    </location>
</feature>
<comment type="subcellular location">
    <subcellularLocation>
        <location evidence="1">Membrane</location>
        <topology evidence="1">Multi-pass membrane protein</topology>
    </subcellularLocation>
</comment>
<organism evidence="7 8">
    <name type="scientific">Burkholderia cepacia</name>
    <name type="common">Pseudomonas cepacia</name>
    <dbReference type="NCBI Taxonomy" id="292"/>
    <lineage>
        <taxon>Bacteria</taxon>
        <taxon>Pseudomonadati</taxon>
        <taxon>Pseudomonadota</taxon>
        <taxon>Betaproteobacteria</taxon>
        <taxon>Burkholderiales</taxon>
        <taxon>Burkholderiaceae</taxon>
        <taxon>Burkholderia</taxon>
        <taxon>Burkholderia cepacia complex</taxon>
    </lineage>
</organism>
<name>A0ABN5CV30_BURCE</name>
<evidence type="ECO:0000256" key="2">
    <source>
        <dbReference type="ARBA" id="ARBA00022692"/>
    </source>
</evidence>
<dbReference type="EMBL" id="CP023518">
    <property type="protein sequence ID" value="ATF76803.1"/>
    <property type="molecule type" value="Genomic_DNA"/>
</dbReference>